<dbReference type="Proteomes" id="UP001434883">
    <property type="component" value="Unassembled WGS sequence"/>
</dbReference>
<keyword evidence="2" id="KW-1185">Reference proteome</keyword>
<organism evidence="1 2">
    <name type="scientific">Xenoophorus captivus</name>
    <dbReference type="NCBI Taxonomy" id="1517983"/>
    <lineage>
        <taxon>Eukaryota</taxon>
        <taxon>Metazoa</taxon>
        <taxon>Chordata</taxon>
        <taxon>Craniata</taxon>
        <taxon>Vertebrata</taxon>
        <taxon>Euteleostomi</taxon>
        <taxon>Actinopterygii</taxon>
        <taxon>Neopterygii</taxon>
        <taxon>Teleostei</taxon>
        <taxon>Neoteleostei</taxon>
        <taxon>Acanthomorphata</taxon>
        <taxon>Ovalentaria</taxon>
        <taxon>Atherinomorphae</taxon>
        <taxon>Cyprinodontiformes</taxon>
        <taxon>Goodeidae</taxon>
        <taxon>Xenoophorus</taxon>
    </lineage>
</organism>
<comment type="caution">
    <text evidence="1">The sequence shown here is derived from an EMBL/GenBank/DDBJ whole genome shotgun (WGS) entry which is preliminary data.</text>
</comment>
<name>A0ABV0RY31_9TELE</name>
<sequence length="101" mass="10888">MRLAPNLPVPESGAPCPHCGAATGGHGTDPALTVHTCTEPGDSPAMVSGQNRKQEIERIEKNIASHIRKTARETSMSTFISSQNIKNWLNLHHAVKAQLCH</sequence>
<evidence type="ECO:0000313" key="2">
    <source>
        <dbReference type="Proteomes" id="UP001434883"/>
    </source>
</evidence>
<dbReference type="EMBL" id="JAHRIN010060574">
    <property type="protein sequence ID" value="MEQ2212915.1"/>
    <property type="molecule type" value="Genomic_DNA"/>
</dbReference>
<reference evidence="1 2" key="1">
    <citation type="submission" date="2021-06" db="EMBL/GenBank/DDBJ databases">
        <authorList>
            <person name="Palmer J.M."/>
        </authorList>
    </citation>
    <scope>NUCLEOTIDE SEQUENCE [LARGE SCALE GENOMIC DNA]</scope>
    <source>
        <strain evidence="1 2">XC_2019</strain>
        <tissue evidence="1">Muscle</tissue>
    </source>
</reference>
<protein>
    <submittedName>
        <fullName evidence="1">Uncharacterized protein</fullName>
    </submittedName>
</protein>
<gene>
    <name evidence="1" type="ORF">XENOCAPTIV_006777</name>
</gene>
<evidence type="ECO:0000313" key="1">
    <source>
        <dbReference type="EMBL" id="MEQ2212915.1"/>
    </source>
</evidence>
<proteinExistence type="predicted"/>
<accession>A0ABV0RY31</accession>